<name>A0A5D3EXH6_9BACE</name>
<dbReference type="PANTHER" id="PTHR32432:SF4">
    <property type="entry name" value="CELL DIVISION PROTEIN FTSA"/>
    <property type="match status" value="1"/>
</dbReference>
<dbReference type="EMBL" id="VKLW01000016">
    <property type="protein sequence ID" value="TYK33391.1"/>
    <property type="molecule type" value="Genomic_DNA"/>
</dbReference>
<reference evidence="8 9" key="1">
    <citation type="submission" date="2019-07" db="EMBL/GenBank/DDBJ databases">
        <title>Draft Genome Sequences of Bacteroides pyogenes Strains Isolated from the Uterus Holstein Dairy Cows with Metritis.</title>
        <authorList>
            <person name="Cunha F."/>
            <person name="Galvao K.N."/>
            <person name="Jeon S.J."/>
            <person name="Jeong K.C."/>
        </authorList>
    </citation>
    <scope>NUCLEOTIDE SEQUENCE [LARGE SCALE GENOMIC DNA]</scope>
    <source>
        <strain evidence="8 9">KG-31</strain>
    </source>
</reference>
<evidence type="ECO:0000256" key="4">
    <source>
        <dbReference type="ARBA" id="ARBA00023306"/>
    </source>
</evidence>
<keyword evidence="9" id="KW-1185">Reference proteome</keyword>
<dbReference type="PIRSF" id="PIRSF003101">
    <property type="entry name" value="FtsA"/>
    <property type="match status" value="1"/>
</dbReference>
<dbReference type="SMART" id="SM00842">
    <property type="entry name" value="FtsA"/>
    <property type="match status" value="1"/>
</dbReference>
<dbReference type="Pfam" id="PF14450">
    <property type="entry name" value="FtsA"/>
    <property type="match status" value="1"/>
</dbReference>
<dbReference type="InterPro" id="IPR020823">
    <property type="entry name" value="Cell_div_FtsA"/>
</dbReference>
<feature type="compositionally biased region" description="Basic and acidic residues" evidence="6">
    <location>
        <begin position="432"/>
        <end position="464"/>
    </location>
</feature>
<organism evidence="8 9">
    <name type="scientific">Bacteroides pyogenes</name>
    <dbReference type="NCBI Taxonomy" id="310300"/>
    <lineage>
        <taxon>Bacteria</taxon>
        <taxon>Pseudomonadati</taxon>
        <taxon>Bacteroidota</taxon>
        <taxon>Bacteroidia</taxon>
        <taxon>Bacteroidales</taxon>
        <taxon>Bacteroidaceae</taxon>
        <taxon>Bacteroides</taxon>
    </lineage>
</organism>
<protein>
    <recommendedName>
        <fullName evidence="5">Cell division protein FtsA</fullName>
    </recommendedName>
</protein>
<dbReference type="CDD" id="cd24048">
    <property type="entry name" value="ASKHA_NBD_FtsA"/>
    <property type="match status" value="1"/>
</dbReference>
<evidence type="ECO:0000256" key="6">
    <source>
        <dbReference type="SAM" id="MobiDB-lite"/>
    </source>
</evidence>
<dbReference type="GO" id="GO:0043093">
    <property type="term" value="P:FtsZ-dependent cytokinesis"/>
    <property type="evidence" value="ECO:0007669"/>
    <property type="project" value="UniProtKB-UniRule"/>
</dbReference>
<dbReference type="Pfam" id="PF02491">
    <property type="entry name" value="SHS2_FTSA"/>
    <property type="match status" value="1"/>
</dbReference>
<evidence type="ECO:0000313" key="9">
    <source>
        <dbReference type="Proteomes" id="UP000324383"/>
    </source>
</evidence>
<proteinExistence type="inferred from homology"/>
<dbReference type="NCBIfam" id="TIGR01174">
    <property type="entry name" value="ftsA"/>
    <property type="match status" value="1"/>
</dbReference>
<gene>
    <name evidence="5 8" type="primary">ftsA</name>
    <name evidence="8" type="ORF">FNJ60_08365</name>
</gene>
<dbReference type="HAMAP" id="MF_02033">
    <property type="entry name" value="FtsA"/>
    <property type="match status" value="1"/>
</dbReference>
<feature type="domain" description="SHS2" evidence="7">
    <location>
        <begin position="7"/>
        <end position="193"/>
    </location>
</feature>
<comment type="similarity">
    <text evidence="5">Belongs to the FtsA/MreB family.</text>
</comment>
<comment type="subcellular location">
    <subcellularLocation>
        <location evidence="5">Cell membrane</location>
        <topology evidence="5">Peripheral membrane protein</topology>
        <orientation evidence="5">Cytoplasmic side</orientation>
    </subcellularLocation>
    <text evidence="5">Localizes to the Z ring in an FtsZ-dependent manner. Targeted to the membrane through a conserved C-terminal amphipathic helix.</text>
</comment>
<dbReference type="InterPro" id="IPR003494">
    <property type="entry name" value="SHS2_FtsA"/>
</dbReference>
<evidence type="ECO:0000313" key="8">
    <source>
        <dbReference type="EMBL" id="TYK33391.1"/>
    </source>
</evidence>
<accession>A0A5D3EXH6</accession>
<comment type="subunit">
    <text evidence="5">Self-interacts. Interacts with FtsZ.</text>
</comment>
<dbReference type="Gene3D" id="3.30.420.40">
    <property type="match status" value="2"/>
</dbReference>
<keyword evidence="4 5" id="KW-0131">Cell cycle</keyword>
<dbReference type="AlphaFoldDB" id="A0A5D3EXH6"/>
<evidence type="ECO:0000256" key="2">
    <source>
        <dbReference type="ARBA" id="ARBA00022618"/>
    </source>
</evidence>
<dbReference type="GO" id="GO:0009898">
    <property type="term" value="C:cytoplasmic side of plasma membrane"/>
    <property type="evidence" value="ECO:0007669"/>
    <property type="project" value="UniProtKB-UniRule"/>
</dbReference>
<dbReference type="RefSeq" id="WP_148727083.1">
    <property type="nucleotide sequence ID" value="NZ_CP197398.1"/>
</dbReference>
<dbReference type="PANTHER" id="PTHR32432">
    <property type="entry name" value="CELL DIVISION PROTEIN FTSA-RELATED"/>
    <property type="match status" value="1"/>
</dbReference>
<keyword evidence="3 5" id="KW-0472">Membrane</keyword>
<evidence type="ECO:0000256" key="3">
    <source>
        <dbReference type="ARBA" id="ARBA00023136"/>
    </source>
</evidence>
<dbReference type="GO" id="GO:0032153">
    <property type="term" value="C:cell division site"/>
    <property type="evidence" value="ECO:0007669"/>
    <property type="project" value="UniProtKB-UniRule"/>
</dbReference>
<dbReference type="SUPFAM" id="SSF53067">
    <property type="entry name" value="Actin-like ATPase domain"/>
    <property type="match status" value="2"/>
</dbReference>
<dbReference type="InterPro" id="IPR050696">
    <property type="entry name" value="FtsA/MreB"/>
</dbReference>
<sequence length="490" mass="54373">MATTEFIAAIELGSSKIAGVAGKKNSDGSMQVLAYAQEDSSTFIRKGIIFNLDKTAQSLTSIINRLESELKNSIAKVYVGIGGQSIRTVRNVVSRDLEEETVISEKIVSDIGDENISVPLVDMEVLEVAPQEYKIGNNLQANPVGVVGSHIEGRFLNIVARASLRKNLEHCFRQAKIEIAEQLVSPLVTANAVLTESERRSGCALVDFGADTTTISVYKNNILRFLTVLPLGGNSITRDITTLQIEEEEAEQLKKTYGDALYEEEEENEEQPAVCKLEDESRTITVSQLNEIIGARAEEIISNVWNQIQLSGYEDKLLAGLVITGGATNLKNLDEMLRKRSKIDKIRVAKLPRNTVHAYGEILKKDGSQNTLFGLLFEGNQNCCLMETVQPEAVSANTHPGLRTDGQAGKEQTGDMFEDDLELQEQARQAKLKREQEEKAAKAAAKEEERKRKERERAEKEARKKAAGPSWIQRKIDAITKDFFEDDKMN</sequence>
<keyword evidence="1 5" id="KW-1003">Cell membrane</keyword>
<comment type="function">
    <text evidence="5">Cell division protein that is involved in the assembly of the Z ring. May serve as a membrane anchor for the Z ring.</text>
</comment>
<feature type="region of interest" description="Disordered" evidence="6">
    <location>
        <begin position="427"/>
        <end position="472"/>
    </location>
</feature>
<keyword evidence="2 5" id="KW-0132">Cell division</keyword>
<evidence type="ECO:0000259" key="7">
    <source>
        <dbReference type="SMART" id="SM00842"/>
    </source>
</evidence>
<comment type="caution">
    <text evidence="8">The sequence shown here is derived from an EMBL/GenBank/DDBJ whole genome shotgun (WGS) entry which is preliminary data.</text>
</comment>
<evidence type="ECO:0000256" key="5">
    <source>
        <dbReference type="HAMAP-Rule" id="MF_02033"/>
    </source>
</evidence>
<dbReference type="Proteomes" id="UP000324383">
    <property type="component" value="Unassembled WGS sequence"/>
</dbReference>
<dbReference type="InterPro" id="IPR043129">
    <property type="entry name" value="ATPase_NBD"/>
</dbReference>
<evidence type="ECO:0000256" key="1">
    <source>
        <dbReference type="ARBA" id="ARBA00022475"/>
    </source>
</evidence>